<dbReference type="InterPro" id="IPR000943">
    <property type="entry name" value="RNA_pol_sigma70"/>
</dbReference>
<sequence>MDESKEQEKYDWQMWTASRDAHAGDMLVQRYMPLVQYHVQRISAGLPKNVSRDDIKSLGLMGLLDALQKFDPNRDLKFDTYASFRVRGAIIDGLRKEDWMPRSAREKAKKVDAKIEELEQQSLRHVEAYEVAVALDMPVEEVYQITQEHLYANVLSMDDQSGDQDESEGTAFTLKDHHATLPEDQLVKDELHQDLAGVISQLNEKEQLVLSLFYTEELTLTEIGEVMNLSTSRISQIHSKCLFKLRKLLASEYSQS</sequence>
<dbReference type="SUPFAM" id="SSF88946">
    <property type="entry name" value="Sigma2 domain of RNA polymerase sigma factors"/>
    <property type="match status" value="1"/>
</dbReference>
<dbReference type="CDD" id="cd06171">
    <property type="entry name" value="Sigma70_r4"/>
    <property type="match status" value="1"/>
</dbReference>
<dbReference type="Gene3D" id="1.10.1740.10">
    <property type="match status" value="1"/>
</dbReference>
<dbReference type="InterPro" id="IPR007624">
    <property type="entry name" value="RNA_pol_sigma70_r3"/>
</dbReference>
<protein>
    <submittedName>
        <fullName evidence="6">FliA/WhiG family RNA polymerase sigma factor</fullName>
    </submittedName>
</protein>
<proteinExistence type="predicted"/>
<keyword evidence="3" id="KW-0238">DNA-binding</keyword>
<evidence type="ECO:0000313" key="7">
    <source>
        <dbReference type="Proteomes" id="UP001292084"/>
    </source>
</evidence>
<dbReference type="InterPro" id="IPR014284">
    <property type="entry name" value="RNA_pol_sigma-70_dom"/>
</dbReference>
<dbReference type="Pfam" id="PF04539">
    <property type="entry name" value="Sigma70_r3"/>
    <property type="match status" value="1"/>
</dbReference>
<keyword evidence="7" id="KW-1185">Reference proteome</keyword>
<gene>
    <name evidence="6" type="ORF">UFB30_05875</name>
</gene>
<dbReference type="InterPro" id="IPR012845">
    <property type="entry name" value="RNA_pol_sigma_FliA_WhiG"/>
</dbReference>
<dbReference type="NCBIfam" id="TIGR02479">
    <property type="entry name" value="FliA_WhiG"/>
    <property type="match status" value="1"/>
</dbReference>
<dbReference type="NCBIfam" id="TIGR02937">
    <property type="entry name" value="sigma70-ECF"/>
    <property type="match status" value="1"/>
</dbReference>
<evidence type="ECO:0000256" key="3">
    <source>
        <dbReference type="ARBA" id="ARBA00023125"/>
    </source>
</evidence>
<evidence type="ECO:0000313" key="6">
    <source>
        <dbReference type="EMBL" id="MDZ5711745.1"/>
    </source>
</evidence>
<reference evidence="6 7" key="1">
    <citation type="submission" date="2023-12" db="EMBL/GenBank/DDBJ databases">
        <title>Jeotgalibacillus haloalkaliphilus sp. nov., a novel salt-tolerant bacteria, isolated from the estuary of the Fenhe River into the Yellow River.</title>
        <authorList>
            <person name="Li Y."/>
        </authorList>
    </citation>
    <scope>NUCLEOTIDE SEQUENCE [LARGE SCALE GENOMIC DNA]</scope>
    <source>
        <strain evidence="6 7">HH7-29</strain>
    </source>
</reference>
<dbReference type="PIRSF" id="PIRSF000770">
    <property type="entry name" value="RNA_pol_sigma-SigE/K"/>
    <property type="match status" value="1"/>
</dbReference>
<dbReference type="RefSeq" id="WP_322420753.1">
    <property type="nucleotide sequence ID" value="NZ_JAXQNN010000002.1"/>
</dbReference>
<dbReference type="PANTHER" id="PTHR30385:SF7">
    <property type="entry name" value="RNA POLYMERASE SIGMA FACTOR FLIA"/>
    <property type="match status" value="1"/>
</dbReference>
<dbReference type="SUPFAM" id="SSF88659">
    <property type="entry name" value="Sigma3 and sigma4 domains of RNA polymerase sigma factors"/>
    <property type="match status" value="2"/>
</dbReference>
<keyword evidence="2" id="KW-0731">Sigma factor</keyword>
<dbReference type="NCBIfam" id="NF005809">
    <property type="entry name" value="PRK07670.1"/>
    <property type="match status" value="1"/>
</dbReference>
<dbReference type="NCBIfam" id="NF005413">
    <property type="entry name" value="PRK06986.1"/>
    <property type="match status" value="1"/>
</dbReference>
<evidence type="ECO:0000256" key="4">
    <source>
        <dbReference type="ARBA" id="ARBA00023163"/>
    </source>
</evidence>
<dbReference type="Pfam" id="PF04542">
    <property type="entry name" value="Sigma70_r2"/>
    <property type="match status" value="1"/>
</dbReference>
<organism evidence="6 7">
    <name type="scientific">Jeotgalibacillus haloalkalitolerans</name>
    <dbReference type="NCBI Taxonomy" id="3104292"/>
    <lineage>
        <taxon>Bacteria</taxon>
        <taxon>Bacillati</taxon>
        <taxon>Bacillota</taxon>
        <taxon>Bacilli</taxon>
        <taxon>Bacillales</taxon>
        <taxon>Caryophanaceae</taxon>
        <taxon>Jeotgalibacillus</taxon>
    </lineage>
</organism>
<name>A0ABU5KKQ0_9BACL</name>
<dbReference type="PRINTS" id="PR00046">
    <property type="entry name" value="SIGMA70FCT"/>
</dbReference>
<dbReference type="PROSITE" id="PS00716">
    <property type="entry name" value="SIGMA70_2"/>
    <property type="match status" value="1"/>
</dbReference>
<dbReference type="Proteomes" id="UP001292084">
    <property type="component" value="Unassembled WGS sequence"/>
</dbReference>
<evidence type="ECO:0000259" key="5">
    <source>
        <dbReference type="PROSITE" id="PS00716"/>
    </source>
</evidence>
<dbReference type="InterPro" id="IPR013324">
    <property type="entry name" value="RNA_pol_sigma_r3/r4-like"/>
</dbReference>
<evidence type="ECO:0000256" key="1">
    <source>
        <dbReference type="ARBA" id="ARBA00023015"/>
    </source>
</evidence>
<feature type="domain" description="RNA polymerase sigma-70" evidence="5">
    <location>
        <begin position="219"/>
        <end position="245"/>
    </location>
</feature>
<accession>A0ABU5KKQ0</accession>
<dbReference type="EMBL" id="JAXQNN010000002">
    <property type="protein sequence ID" value="MDZ5711745.1"/>
    <property type="molecule type" value="Genomic_DNA"/>
</dbReference>
<dbReference type="InterPro" id="IPR007630">
    <property type="entry name" value="RNA_pol_sigma70_r4"/>
</dbReference>
<comment type="caution">
    <text evidence="6">The sequence shown here is derived from an EMBL/GenBank/DDBJ whole genome shotgun (WGS) entry which is preliminary data.</text>
</comment>
<dbReference type="InterPro" id="IPR013325">
    <property type="entry name" value="RNA_pol_sigma_r2"/>
</dbReference>
<keyword evidence="4" id="KW-0804">Transcription</keyword>
<keyword evidence="1" id="KW-0805">Transcription regulation</keyword>
<evidence type="ECO:0000256" key="2">
    <source>
        <dbReference type="ARBA" id="ARBA00023082"/>
    </source>
</evidence>
<dbReference type="InterPro" id="IPR007627">
    <property type="entry name" value="RNA_pol_sigma70_r2"/>
</dbReference>
<dbReference type="Gene3D" id="1.20.140.160">
    <property type="match status" value="1"/>
</dbReference>
<dbReference type="PANTHER" id="PTHR30385">
    <property type="entry name" value="SIGMA FACTOR F FLAGELLAR"/>
    <property type="match status" value="1"/>
</dbReference>
<dbReference type="Pfam" id="PF04545">
    <property type="entry name" value="Sigma70_r4"/>
    <property type="match status" value="1"/>
</dbReference>